<gene>
    <name evidence="2" type="ORF">SVUK_LOCUS13079</name>
</gene>
<organism evidence="2 3">
    <name type="scientific">Strongylus vulgaris</name>
    <name type="common">Blood worm</name>
    <dbReference type="NCBI Taxonomy" id="40348"/>
    <lineage>
        <taxon>Eukaryota</taxon>
        <taxon>Metazoa</taxon>
        <taxon>Ecdysozoa</taxon>
        <taxon>Nematoda</taxon>
        <taxon>Chromadorea</taxon>
        <taxon>Rhabditida</taxon>
        <taxon>Rhabditina</taxon>
        <taxon>Rhabditomorpha</taxon>
        <taxon>Strongyloidea</taxon>
        <taxon>Strongylidae</taxon>
        <taxon>Strongylus</taxon>
    </lineage>
</organism>
<feature type="transmembrane region" description="Helical" evidence="1">
    <location>
        <begin position="22"/>
        <end position="47"/>
    </location>
</feature>
<name>A0A3P7IYM0_STRVU</name>
<evidence type="ECO:0000256" key="1">
    <source>
        <dbReference type="SAM" id="Phobius"/>
    </source>
</evidence>
<keyword evidence="1" id="KW-1133">Transmembrane helix</keyword>
<protein>
    <submittedName>
        <fullName evidence="2">Uncharacterized protein</fullName>
    </submittedName>
</protein>
<reference evidence="2 3" key="1">
    <citation type="submission" date="2018-11" db="EMBL/GenBank/DDBJ databases">
        <authorList>
            <consortium name="Pathogen Informatics"/>
        </authorList>
    </citation>
    <scope>NUCLEOTIDE SEQUENCE [LARGE SCALE GENOMIC DNA]</scope>
</reference>
<evidence type="ECO:0000313" key="2">
    <source>
        <dbReference type="EMBL" id="VDM78081.1"/>
    </source>
</evidence>
<dbReference type="AlphaFoldDB" id="A0A3P7IYM0"/>
<keyword evidence="1" id="KW-0472">Membrane</keyword>
<keyword evidence="3" id="KW-1185">Reference proteome</keyword>
<accession>A0A3P7IYM0</accession>
<evidence type="ECO:0000313" key="3">
    <source>
        <dbReference type="Proteomes" id="UP000270094"/>
    </source>
</evidence>
<proteinExistence type="predicted"/>
<dbReference type="EMBL" id="UYYB01100942">
    <property type="protein sequence ID" value="VDM78081.1"/>
    <property type="molecule type" value="Genomic_DNA"/>
</dbReference>
<dbReference type="Proteomes" id="UP000270094">
    <property type="component" value="Unassembled WGS sequence"/>
</dbReference>
<keyword evidence="1" id="KW-0812">Transmembrane</keyword>
<sequence>MNCGIATNKAYVTLNTLFIEEILLHAILSVDCFIMMYFRISVAFLGYNLSIRPFPEAARIRPYPEVQTSGRGDSNRNQLVPIAANQLEVDRTNLFQSFVNRLISRCVTVHRAHTPRPPTSFILYYQTAFSSFCLPTWVVPRLFKHLLLLDLVIL</sequence>